<protein>
    <submittedName>
        <fullName evidence="2">Beta-glucosidase</fullName>
        <ecNumber evidence="2">3.2.1.21</ecNumber>
    </submittedName>
</protein>
<feature type="region of interest" description="Disordered" evidence="1">
    <location>
        <begin position="1"/>
        <end position="54"/>
    </location>
</feature>
<dbReference type="Gene3D" id="1.10.472.10">
    <property type="entry name" value="Cyclin-like"/>
    <property type="match status" value="2"/>
</dbReference>
<dbReference type="GO" id="GO:0008422">
    <property type="term" value="F:beta-glucosidase activity"/>
    <property type="evidence" value="ECO:0007669"/>
    <property type="project" value="UniProtKB-EC"/>
</dbReference>
<dbReference type="EMBL" id="CP119934">
    <property type="protein sequence ID" value="WFD01696.1"/>
    <property type="molecule type" value="Genomic_DNA"/>
</dbReference>
<keyword evidence="2" id="KW-0378">Hydrolase</keyword>
<feature type="compositionally biased region" description="Low complexity" evidence="1">
    <location>
        <begin position="11"/>
        <end position="27"/>
    </location>
</feature>
<dbReference type="PANTHER" id="PTHR10026">
    <property type="entry name" value="CYCLIN"/>
    <property type="match status" value="1"/>
</dbReference>
<organism evidence="2 3">
    <name type="scientific">Malassezia obtusa</name>
    <dbReference type="NCBI Taxonomy" id="76774"/>
    <lineage>
        <taxon>Eukaryota</taxon>
        <taxon>Fungi</taxon>
        <taxon>Dikarya</taxon>
        <taxon>Basidiomycota</taxon>
        <taxon>Ustilaginomycotina</taxon>
        <taxon>Malasseziomycetes</taxon>
        <taxon>Malasseziales</taxon>
        <taxon>Malasseziaceae</taxon>
        <taxon>Malassezia</taxon>
    </lineage>
</organism>
<keyword evidence="2" id="KW-0326">Glycosidase</keyword>
<evidence type="ECO:0000256" key="1">
    <source>
        <dbReference type="SAM" id="MobiDB-lite"/>
    </source>
</evidence>
<dbReference type="GO" id="GO:0006357">
    <property type="term" value="P:regulation of transcription by RNA polymerase II"/>
    <property type="evidence" value="ECO:0007669"/>
    <property type="project" value="InterPro"/>
</dbReference>
<dbReference type="EC" id="3.2.1.21" evidence="2"/>
<evidence type="ECO:0000313" key="2">
    <source>
        <dbReference type="EMBL" id="WFD01696.1"/>
    </source>
</evidence>
<dbReference type="InterPro" id="IPR036915">
    <property type="entry name" value="Cyclin-like_sf"/>
</dbReference>
<dbReference type="Proteomes" id="UP001214603">
    <property type="component" value="Chromosome 1"/>
</dbReference>
<evidence type="ECO:0000313" key="3">
    <source>
        <dbReference type="Proteomes" id="UP001214603"/>
    </source>
</evidence>
<keyword evidence="3" id="KW-1185">Reference proteome</keyword>
<reference evidence="2" key="1">
    <citation type="submission" date="2023-03" db="EMBL/GenBank/DDBJ databases">
        <title>Mating type loci evolution in Malassezia.</title>
        <authorList>
            <person name="Coelho M.A."/>
        </authorList>
    </citation>
    <scope>NUCLEOTIDE SEQUENCE</scope>
    <source>
        <strain evidence="2">CBS 7876</strain>
    </source>
</reference>
<dbReference type="InterPro" id="IPR043198">
    <property type="entry name" value="Cyclin/Ssn8"/>
</dbReference>
<proteinExistence type="predicted"/>
<name>A0AAF0DWX8_9BASI</name>
<dbReference type="SUPFAM" id="SSF47954">
    <property type="entry name" value="Cyclin-like"/>
    <property type="match status" value="2"/>
</dbReference>
<gene>
    <name evidence="2" type="primary">CTK2</name>
    <name evidence="2" type="ORF">MOBT1_000372</name>
</gene>
<sequence length="382" mass="40907">MSGRSGPRTQSPATAAPPAHAGTPSHTPHSRASTPLYAAASAPTEPKKAAKVTTVENTPYFTPAQLERLLARARANKMPLPKWEQTKMAACSFIAAVGAKLGIPQRSIASAQLLYQRFHLFYPPSDFVVHQVALASLFTAAKLNDTQKRVQDVLLAGYALRFPELLTPPPGTASGLDWVAHAHVADADVDHEMLAQERIRLLTLERMMLQCICFQFEMRATKVLRLTVKAARRWALPHALGALAWRVACDAHRTPAPLVYPPQTVAVGSVYVAALLADANGERLAVLDAWTQPSAWPHELCTSADDAQEVALAVLAAYAAYLPGLERGAGALPACVSYPPPLGLLAWRRARAARSLPTAPADLEGALTQARIPAAARCGARA</sequence>
<dbReference type="AlphaFoldDB" id="A0AAF0DWX8"/>
<accession>A0AAF0DWX8</accession>
<dbReference type="GO" id="GO:0016538">
    <property type="term" value="F:cyclin-dependent protein serine/threonine kinase regulator activity"/>
    <property type="evidence" value="ECO:0007669"/>
    <property type="project" value="InterPro"/>
</dbReference>